<proteinExistence type="inferred from homology"/>
<dbReference type="InterPro" id="IPR007197">
    <property type="entry name" value="rSAM"/>
</dbReference>
<dbReference type="SFLD" id="SFLDF00294">
    <property type="entry name" value="7_8-didemethyl-8-hydroxy-5-dea"/>
    <property type="match status" value="1"/>
</dbReference>
<evidence type="ECO:0000256" key="13">
    <source>
        <dbReference type="ARBA" id="ARBA00023004"/>
    </source>
</evidence>
<dbReference type="InterPro" id="IPR013785">
    <property type="entry name" value="Aldolase_TIM"/>
</dbReference>
<evidence type="ECO:0000313" key="20">
    <source>
        <dbReference type="Proteomes" id="UP000634522"/>
    </source>
</evidence>
<evidence type="ECO:0000256" key="4">
    <source>
        <dbReference type="ARBA" id="ARBA00010051"/>
    </source>
</evidence>
<keyword evidence="13" id="KW-0408">Iron</keyword>
<comment type="catalytic activity">
    <reaction evidence="17">
        <text>5-amino-5-(4-hydroxybenzyl)-6-(D-ribitylimino)-5,6-dihydrouracil + S-adenosyl-L-methionine = 7,8-didemethyl-8-hydroxy-5-deazariboflavin + 5'-deoxyadenosine + L-methionine + NH4(+) + H(+)</text>
        <dbReference type="Rhea" id="RHEA:55204"/>
        <dbReference type="ChEBI" id="CHEBI:15378"/>
        <dbReference type="ChEBI" id="CHEBI:17319"/>
        <dbReference type="ChEBI" id="CHEBI:28938"/>
        <dbReference type="ChEBI" id="CHEBI:57844"/>
        <dbReference type="ChEBI" id="CHEBI:59789"/>
        <dbReference type="ChEBI" id="CHEBI:59904"/>
        <dbReference type="ChEBI" id="CHEBI:85936"/>
        <dbReference type="EC" id="4.3.1.32"/>
    </reaction>
</comment>
<dbReference type="HAMAP" id="MF_01611">
    <property type="entry name" value="FO_synth_sub1"/>
    <property type="match status" value="1"/>
</dbReference>
<dbReference type="NCBIfam" id="TIGR03550">
    <property type="entry name" value="F420_cofG"/>
    <property type="match status" value="1"/>
</dbReference>
<comment type="similarity">
    <text evidence="5">In the N-terminal section; belongs to the radical SAM superfamily. CofG family.</text>
</comment>
<keyword evidence="11" id="KW-0949">S-adenosyl-L-methionine</keyword>
<dbReference type="PROSITE" id="PS51918">
    <property type="entry name" value="RADICAL_SAM"/>
    <property type="match status" value="2"/>
</dbReference>
<evidence type="ECO:0000256" key="16">
    <source>
        <dbReference type="ARBA" id="ARBA00048468"/>
    </source>
</evidence>
<dbReference type="EMBL" id="WTVS01000116">
    <property type="protein sequence ID" value="NMG00970.1"/>
    <property type="molecule type" value="Genomic_DNA"/>
</dbReference>
<keyword evidence="10 19" id="KW-0808">Transferase</keyword>
<evidence type="ECO:0000256" key="1">
    <source>
        <dbReference type="ARBA" id="ARBA00001966"/>
    </source>
</evidence>
<evidence type="ECO:0000256" key="12">
    <source>
        <dbReference type="ARBA" id="ARBA00022723"/>
    </source>
</evidence>
<dbReference type="InterPro" id="IPR045567">
    <property type="entry name" value="CofH/MnqC-like_C"/>
</dbReference>
<accession>A0ABX1NPC8</accession>
<keyword evidence="12" id="KW-0479">Metal-binding</keyword>
<dbReference type="PANTHER" id="PTHR43076">
    <property type="entry name" value="FO SYNTHASE (COFH)"/>
    <property type="match status" value="1"/>
</dbReference>
<feature type="domain" description="Radical SAM core" evidence="18">
    <location>
        <begin position="463"/>
        <end position="704"/>
    </location>
</feature>
<keyword evidence="14" id="KW-0411">Iron-sulfur</keyword>
<evidence type="ECO:0000256" key="8">
    <source>
        <dbReference type="ARBA" id="ARBA00022220"/>
    </source>
</evidence>
<dbReference type="InterPro" id="IPR034405">
    <property type="entry name" value="F420"/>
</dbReference>
<dbReference type="InterPro" id="IPR058240">
    <property type="entry name" value="rSAM_sf"/>
</dbReference>
<dbReference type="EC" id="2.5.1.147" evidence="7"/>
<comment type="catalytic activity">
    <reaction evidence="16">
        <text>5-amino-6-(D-ribitylamino)uracil + L-tyrosine + S-adenosyl-L-methionine = 5-amino-5-(4-hydroxybenzyl)-6-(D-ribitylimino)-5,6-dihydrouracil + 2-iminoacetate + 5'-deoxyadenosine + L-methionine + H(+)</text>
        <dbReference type="Rhea" id="RHEA:55200"/>
        <dbReference type="ChEBI" id="CHEBI:15378"/>
        <dbReference type="ChEBI" id="CHEBI:15934"/>
        <dbReference type="ChEBI" id="CHEBI:17319"/>
        <dbReference type="ChEBI" id="CHEBI:57844"/>
        <dbReference type="ChEBI" id="CHEBI:58315"/>
        <dbReference type="ChEBI" id="CHEBI:59789"/>
        <dbReference type="ChEBI" id="CHEBI:77846"/>
        <dbReference type="ChEBI" id="CHEBI:85936"/>
        <dbReference type="EC" id="2.5.1.147"/>
    </reaction>
</comment>
<keyword evidence="15" id="KW-0456">Lyase</keyword>
<dbReference type="InterPro" id="IPR006638">
    <property type="entry name" value="Elp3/MiaA/NifB-like_rSAM"/>
</dbReference>
<evidence type="ECO:0000256" key="9">
    <source>
        <dbReference type="ARBA" id="ARBA00022485"/>
    </source>
</evidence>
<evidence type="ECO:0000259" key="18">
    <source>
        <dbReference type="PROSITE" id="PS51918"/>
    </source>
</evidence>
<dbReference type="HAMAP" id="MF_01612">
    <property type="entry name" value="FO_synth_sub2"/>
    <property type="match status" value="1"/>
</dbReference>
<evidence type="ECO:0000313" key="19">
    <source>
        <dbReference type="EMBL" id="NMG00970.1"/>
    </source>
</evidence>
<comment type="function">
    <text evidence="2">Catalyzes the radical-mediated synthesis of 7,8-didemethyl-8-hydroxy-5-deazariboflavin (FO) from 5-amino-6-(D-ribitylamino)uracil and L-tyrosine.</text>
</comment>
<reference evidence="19 20" key="1">
    <citation type="submission" date="2019-12" db="EMBL/GenBank/DDBJ databases">
        <title>Comparative genomics gives insights into the taxonomy of the Azoarcus-Aromatoleum group and reveals separate origins of nif in the plant-associated Azoarcus and non-plant-associated Aromatoleum sub-groups.</title>
        <authorList>
            <person name="Lafos M."/>
            <person name="Maluk M."/>
            <person name="Batista M."/>
            <person name="Junghare M."/>
            <person name="Carmona M."/>
            <person name="Faoro H."/>
            <person name="Cruz L.M."/>
            <person name="Battistoni F."/>
            <person name="De Souza E."/>
            <person name="Pedrosa F."/>
            <person name="Chen W.-M."/>
            <person name="Poole P.S."/>
            <person name="Dixon R.A."/>
            <person name="James E.K."/>
        </authorList>
    </citation>
    <scope>NUCLEOTIDE SEQUENCE [LARGE SCALE GENOMIC DNA]</scope>
    <source>
        <strain evidence="19 20">T</strain>
    </source>
</reference>
<keyword evidence="9" id="KW-0004">4Fe-4S</keyword>
<evidence type="ECO:0000256" key="3">
    <source>
        <dbReference type="ARBA" id="ARBA00004712"/>
    </source>
</evidence>
<dbReference type="Pfam" id="PF19288">
    <property type="entry name" value="CofH_C"/>
    <property type="match status" value="1"/>
</dbReference>
<dbReference type="GO" id="GO:0016740">
    <property type="term" value="F:transferase activity"/>
    <property type="evidence" value="ECO:0007669"/>
    <property type="project" value="UniProtKB-KW"/>
</dbReference>
<feature type="domain" description="Radical SAM core" evidence="18">
    <location>
        <begin position="51"/>
        <end position="296"/>
    </location>
</feature>
<evidence type="ECO:0000256" key="11">
    <source>
        <dbReference type="ARBA" id="ARBA00022691"/>
    </source>
</evidence>
<evidence type="ECO:0000256" key="2">
    <source>
        <dbReference type="ARBA" id="ARBA00003692"/>
    </source>
</evidence>
<evidence type="ECO:0000256" key="6">
    <source>
        <dbReference type="ARBA" id="ARBA00012126"/>
    </source>
</evidence>
<dbReference type="RefSeq" id="WP_169143474.1">
    <property type="nucleotide sequence ID" value="NZ_WTVS01000116.1"/>
</dbReference>
<dbReference type="InterPro" id="IPR019939">
    <property type="entry name" value="CofG_family"/>
</dbReference>
<dbReference type="SFLD" id="SFLDF00343">
    <property type="entry name" value="aminofutalosine_synthase_(mqnE"/>
    <property type="match status" value="1"/>
</dbReference>
<dbReference type="EC" id="4.3.1.32" evidence="6"/>
<dbReference type="NCBIfam" id="NF004884">
    <property type="entry name" value="PRK06245.1"/>
    <property type="match status" value="1"/>
</dbReference>
<dbReference type="SFLD" id="SFLDG01388">
    <property type="entry name" value="7_8-didemethyl-8-hydroxy-5-dea"/>
    <property type="match status" value="2"/>
</dbReference>
<dbReference type="Proteomes" id="UP000634522">
    <property type="component" value="Unassembled WGS sequence"/>
</dbReference>
<evidence type="ECO:0000256" key="14">
    <source>
        <dbReference type="ARBA" id="ARBA00023014"/>
    </source>
</evidence>
<evidence type="ECO:0000256" key="7">
    <source>
        <dbReference type="ARBA" id="ARBA00012289"/>
    </source>
</evidence>
<sequence length="798" mass="84992">MADSAQRILADVRAGLRLDATGAAILAAAPELEPILATAEALTFAGHGTAVGWSRKVFIPLTHLCRNRCGYCTFAESPRAGTSAYLSPEEVLAIARAGAEAGCREALLTLGERPELRHPAAREALAALGFDSTVDYVAAMARRIFDETGLLPHLNPGTLSAAELARLRPHAASIGMMLESTATRLCERGGPHWQCPDKHPDVRLATLHAAGEQAIAMTSGILIGIGETRLERIEALFALRELNGRHGHIQEIIVQNFRAKPRTAMADAPEPDLADHQWTIAMARLIFGPTMSIQAPPNLRPSELAPLIRAGINDWGGISPVTPDHVNPEAVWPHIAALRQETEAAGRELVERLALVPAYARDAARWTAHDLARAILHRTDASGFARDNAWHAGTGAPLPPSIGGGARSNARAPSSTVLRLIDEASAGRNLAEDGIATLFEARGADYTAVVEAADRLRAATVGEGVSFVANCNINYTNICKHRCGFCAFAKGRSSESLRGPAYVLGADEVGQRALEAHGRGATEVCLQGGIHPDYTGQSYLDIVAAVRDAVPDMHIHAFSPLEIRHGAATLGLSPAAFLRRLRDAGLGSLPGTAAEVLDDEVRSKLCPDKLGSEEWLAIVRAAHEVGVPTTSTIMFGHVDTPRHWARHLLKLRQLQRDTGGITEFVPLPFVHMESPLWHKGGSRSGPTAREAVLMHAVARLALHPLIPNIQTSWVKMGPAGAARCLQAGANDLGGTLMYESITRAAGGLNGQEMDGIGMNRIATAIGRSLWRRNTVYGRVAASEKAVSAESSETAACLG</sequence>
<dbReference type="NCBIfam" id="TIGR03551">
    <property type="entry name" value="F420_cofH"/>
    <property type="match status" value="1"/>
</dbReference>
<organism evidence="19 20">
    <name type="scientific">Aromatoleum toluolicum</name>
    <dbReference type="NCBI Taxonomy" id="90060"/>
    <lineage>
        <taxon>Bacteria</taxon>
        <taxon>Pseudomonadati</taxon>
        <taxon>Pseudomonadota</taxon>
        <taxon>Betaproteobacteria</taxon>
        <taxon>Rhodocyclales</taxon>
        <taxon>Rhodocyclaceae</taxon>
        <taxon>Aromatoleum</taxon>
    </lineage>
</organism>
<dbReference type="SMART" id="SM00729">
    <property type="entry name" value="Elp3"/>
    <property type="match status" value="2"/>
</dbReference>
<evidence type="ECO:0000256" key="5">
    <source>
        <dbReference type="ARBA" id="ARBA00010826"/>
    </source>
</evidence>
<evidence type="ECO:0000256" key="17">
    <source>
        <dbReference type="ARBA" id="ARBA00048974"/>
    </source>
</evidence>
<dbReference type="CDD" id="cd01335">
    <property type="entry name" value="Radical_SAM"/>
    <property type="match status" value="2"/>
</dbReference>
<comment type="cofactor">
    <cofactor evidence="1">
        <name>[4Fe-4S] cluster</name>
        <dbReference type="ChEBI" id="CHEBI:49883"/>
    </cofactor>
</comment>
<dbReference type="Gene3D" id="3.20.20.70">
    <property type="entry name" value="Aldolase class I"/>
    <property type="match status" value="2"/>
</dbReference>
<comment type="similarity">
    <text evidence="4">In the C-terminal section; belongs to the radical SAM superfamily. CofH family.</text>
</comment>
<dbReference type="SFLD" id="SFLDS00029">
    <property type="entry name" value="Radical_SAM"/>
    <property type="match status" value="3"/>
</dbReference>
<evidence type="ECO:0000256" key="15">
    <source>
        <dbReference type="ARBA" id="ARBA00023239"/>
    </source>
</evidence>
<dbReference type="InterPro" id="IPR019940">
    <property type="entry name" value="CofH_family"/>
</dbReference>
<dbReference type="InterPro" id="IPR020050">
    <property type="entry name" value="FO_synthase_su2"/>
</dbReference>
<keyword evidence="20" id="KW-1185">Reference proteome</keyword>
<comment type="caution">
    <text evidence="19">The sequence shown here is derived from an EMBL/GenBank/DDBJ whole genome shotgun (WGS) entry which is preliminary data.</text>
</comment>
<dbReference type="SUPFAM" id="SSF102114">
    <property type="entry name" value="Radical SAM enzymes"/>
    <property type="match status" value="2"/>
</dbReference>
<dbReference type="NCBIfam" id="TIGR00423">
    <property type="entry name" value="CofH family radical SAM protein"/>
    <property type="match status" value="1"/>
</dbReference>
<name>A0ABX1NPC8_9RHOO</name>
<comment type="pathway">
    <text evidence="3">Cofactor biosynthesis; coenzyme F0 biosynthesis.</text>
</comment>
<protein>
    <recommendedName>
        <fullName evidence="8">FO synthase</fullName>
        <ecNumber evidence="7">2.5.1.147</ecNumber>
        <ecNumber evidence="6">4.3.1.32</ecNumber>
    </recommendedName>
</protein>
<dbReference type="SFLD" id="SFLDG01064">
    <property type="entry name" value="F420__menaquinone_cofactor_bio"/>
    <property type="match status" value="3"/>
</dbReference>
<gene>
    <name evidence="19" type="primary">cofH</name>
    <name evidence="19" type="ORF">GPA27_26705</name>
</gene>
<evidence type="ECO:0000256" key="10">
    <source>
        <dbReference type="ARBA" id="ARBA00022679"/>
    </source>
</evidence>
<dbReference type="PANTHER" id="PTHR43076:SF1">
    <property type="entry name" value="LIPOYL SYNTHASE 2"/>
    <property type="match status" value="1"/>
</dbReference>
<dbReference type="Pfam" id="PF04055">
    <property type="entry name" value="Radical_SAM"/>
    <property type="match status" value="2"/>
</dbReference>
<dbReference type="SFLD" id="SFLDG01389">
    <property type="entry name" value="menaquinone_synthsis_involved"/>
    <property type="match status" value="1"/>
</dbReference>